<evidence type="ECO:0000259" key="11">
    <source>
        <dbReference type="Pfam" id="PF00593"/>
    </source>
</evidence>
<comment type="subcellular location">
    <subcellularLocation>
        <location evidence="1 8">Cell outer membrane</location>
        <topology evidence="1 8">Multi-pass membrane protein</topology>
    </subcellularLocation>
</comment>
<dbReference type="GO" id="GO:0009279">
    <property type="term" value="C:cell outer membrane"/>
    <property type="evidence" value="ECO:0007669"/>
    <property type="project" value="UniProtKB-SubCell"/>
</dbReference>
<dbReference type="EMBL" id="SMFK01000006">
    <property type="protein sequence ID" value="TDD96632.1"/>
    <property type="molecule type" value="Genomic_DNA"/>
</dbReference>
<dbReference type="InterPro" id="IPR039426">
    <property type="entry name" value="TonB-dep_rcpt-like"/>
</dbReference>
<keyword evidence="13" id="KW-0675">Receptor</keyword>
<evidence type="ECO:0000256" key="4">
    <source>
        <dbReference type="ARBA" id="ARBA00022692"/>
    </source>
</evidence>
<evidence type="ECO:0000259" key="12">
    <source>
        <dbReference type="Pfam" id="PF07715"/>
    </source>
</evidence>
<dbReference type="SUPFAM" id="SSF56935">
    <property type="entry name" value="Porins"/>
    <property type="match status" value="1"/>
</dbReference>
<evidence type="ECO:0000313" key="13">
    <source>
        <dbReference type="EMBL" id="TDD96632.1"/>
    </source>
</evidence>
<dbReference type="OrthoDB" id="9768177at2"/>
<comment type="caution">
    <text evidence="13">The sequence shown here is derived from an EMBL/GenBank/DDBJ whole genome shotgun (WGS) entry which is preliminary data.</text>
</comment>
<keyword evidence="2 8" id="KW-0813">Transport</keyword>
<evidence type="ECO:0000256" key="3">
    <source>
        <dbReference type="ARBA" id="ARBA00022452"/>
    </source>
</evidence>
<proteinExistence type="inferred from homology"/>
<evidence type="ECO:0000256" key="6">
    <source>
        <dbReference type="ARBA" id="ARBA00023136"/>
    </source>
</evidence>
<dbReference type="AlphaFoldDB" id="A0A4R5CH70"/>
<organism evidence="13 14">
    <name type="scientific">Flavobacterium cellulosilyticum</name>
    <dbReference type="NCBI Taxonomy" id="2541731"/>
    <lineage>
        <taxon>Bacteria</taxon>
        <taxon>Pseudomonadati</taxon>
        <taxon>Bacteroidota</taxon>
        <taxon>Flavobacteriia</taxon>
        <taxon>Flavobacteriales</taxon>
        <taxon>Flavobacteriaceae</taxon>
        <taxon>Flavobacterium</taxon>
    </lineage>
</organism>
<evidence type="ECO:0000256" key="8">
    <source>
        <dbReference type="PROSITE-ProRule" id="PRU01360"/>
    </source>
</evidence>
<protein>
    <submittedName>
        <fullName evidence="13">TonB-dependent receptor</fullName>
    </submittedName>
</protein>
<reference evidence="13 14" key="1">
    <citation type="submission" date="2019-03" db="EMBL/GenBank/DDBJ databases">
        <title>Flavobacterium AR-3-4 sp. nov. isolated from arctic soil.</title>
        <authorList>
            <person name="Chaudhary D.K."/>
        </authorList>
    </citation>
    <scope>NUCLEOTIDE SEQUENCE [LARGE SCALE GENOMIC DNA]</scope>
    <source>
        <strain evidence="13 14">AR-3-4</strain>
    </source>
</reference>
<name>A0A4R5CH70_9FLAO</name>
<gene>
    <name evidence="13" type="ORF">E0F76_11550</name>
</gene>
<evidence type="ECO:0000256" key="7">
    <source>
        <dbReference type="ARBA" id="ARBA00023237"/>
    </source>
</evidence>
<dbReference type="FunFam" id="2.60.40.1120:FF:000003">
    <property type="entry name" value="Outer membrane protein Omp121"/>
    <property type="match status" value="1"/>
</dbReference>
<dbReference type="Gene3D" id="2.40.170.20">
    <property type="entry name" value="TonB-dependent receptor, beta-barrel domain"/>
    <property type="match status" value="1"/>
</dbReference>
<evidence type="ECO:0000256" key="2">
    <source>
        <dbReference type="ARBA" id="ARBA00022448"/>
    </source>
</evidence>
<dbReference type="InterPro" id="IPR037066">
    <property type="entry name" value="Plug_dom_sf"/>
</dbReference>
<sequence>MREYKYFLILLLLIAFSTQAQTKVYTGTVLDEAKFPIPGVNVLEKGTNNGVSTDFDGNFKISTNEKAVLVFSYIGYSNFETQVKGQTKLNIVLKSEATSLNEIVLIGYGSQKKKDVTSAISNIKVKDVSSRPIVNAVEAMTGKAAGVQVASSSGSPGGTISVRIRGMGSPNGGEPLYVVDGVLTSNVKGIDPNNIESINVLKDASAAGIYGAAGSTNGVVLITTKKGKKGKSTTAINYYGGFQQIVRKLPVLNNSQWFDLQKEILGTDPGVPNYYDLAGTNNNWQDLIYRNAAQSSVNVNTSGGSDTGTYYLGIGHLKQEGIIRESNFERYSANLSVNQDVNKSIKMGGSINYDRTNQRSIKDNASANFGGVVLSALVTPEYIPIKMPSNAPIPGVYGVSNYYSGENPISLIYNNTNKTIGNNFLGNAFVEAKLSNNITYRNQINGVVQNSKYDYFLNPSSSLVGRSTQGGGDSTFYEVFRWQWDNTINYKESFGEHSFDVIFGTSAMNESISKSTQHGAGFATSAIETLNAASSDFRIGTSQYDWSTNSYFGRINYGYGDRYLFTATFRRDGSSRVGKNVVNGNFPALSAGWKVSNEKFMEDVKWMQNLKIRAGWGKTGNLPPYTMLYPSYSLLNAGAPYAYNSTDIAPGIKPAAQLGNPDLKWESATQTNLGVEVGFLDNRLNLTVDYYHKKVEDMIFTLQLPMTSGSSIIAMNLPGSDINKGIEFAIDAKIIDKKNFGWNSNFNFSKNDNKIVGLDSNSTFQTGPILVAGSQVPLYTQVIKNGYPLGTFWGYKSEGVDPQTGNLVYSNEMMNLGSALPKYTFGFTNEFTSNGISLSFLIDGVQGNKIYNTPRMEIEALSGYANESVEVLNRWQKPGDITSVPRALGNGTTNTAAATMLQNRVSSNYIEDGSFVRLKNITLSYQIENEFTKRIGLTGFKVFATAQNLVTLHNYKGYYPEVNGDGQGTNNQAQNAGSGSSLMSLGVDKGTYPSSKTFTMGINVQL</sequence>
<dbReference type="Gene3D" id="2.170.130.10">
    <property type="entry name" value="TonB-dependent receptor, plug domain"/>
    <property type="match status" value="1"/>
</dbReference>
<keyword evidence="14" id="KW-1185">Reference proteome</keyword>
<evidence type="ECO:0000256" key="1">
    <source>
        <dbReference type="ARBA" id="ARBA00004571"/>
    </source>
</evidence>
<keyword evidence="3 8" id="KW-1134">Transmembrane beta strand</keyword>
<dbReference type="InterPro" id="IPR008969">
    <property type="entry name" value="CarboxyPept-like_regulatory"/>
</dbReference>
<dbReference type="Pfam" id="PF13715">
    <property type="entry name" value="CarbopepD_reg_2"/>
    <property type="match status" value="1"/>
</dbReference>
<dbReference type="Pfam" id="PF00593">
    <property type="entry name" value="TonB_dep_Rec_b-barrel"/>
    <property type="match status" value="1"/>
</dbReference>
<dbReference type="InterPro" id="IPR000531">
    <property type="entry name" value="Beta-barrel_TonB"/>
</dbReference>
<feature type="chain" id="PRO_5020853320" evidence="10">
    <location>
        <begin position="21"/>
        <end position="1006"/>
    </location>
</feature>
<evidence type="ECO:0000256" key="10">
    <source>
        <dbReference type="SAM" id="SignalP"/>
    </source>
</evidence>
<feature type="signal peptide" evidence="10">
    <location>
        <begin position="1"/>
        <end position="20"/>
    </location>
</feature>
<evidence type="ECO:0000256" key="9">
    <source>
        <dbReference type="RuleBase" id="RU003357"/>
    </source>
</evidence>
<evidence type="ECO:0000256" key="5">
    <source>
        <dbReference type="ARBA" id="ARBA00023077"/>
    </source>
</evidence>
<dbReference type="InterPro" id="IPR023996">
    <property type="entry name" value="TonB-dep_OMP_SusC/RagA"/>
</dbReference>
<dbReference type="RefSeq" id="WP_132005907.1">
    <property type="nucleotide sequence ID" value="NZ_SMFK01000006.1"/>
</dbReference>
<dbReference type="SUPFAM" id="SSF49464">
    <property type="entry name" value="Carboxypeptidase regulatory domain-like"/>
    <property type="match status" value="1"/>
</dbReference>
<keyword evidence="4 8" id="KW-0812">Transmembrane</keyword>
<evidence type="ECO:0000313" key="14">
    <source>
        <dbReference type="Proteomes" id="UP000295479"/>
    </source>
</evidence>
<dbReference type="NCBIfam" id="TIGR04057">
    <property type="entry name" value="SusC_RagA_signa"/>
    <property type="match status" value="1"/>
</dbReference>
<feature type="domain" description="TonB-dependent receptor plug" evidence="12">
    <location>
        <begin position="112"/>
        <end position="215"/>
    </location>
</feature>
<keyword evidence="7 8" id="KW-0998">Cell outer membrane</keyword>
<keyword evidence="10" id="KW-0732">Signal</keyword>
<keyword evidence="6 8" id="KW-0472">Membrane</keyword>
<dbReference type="NCBIfam" id="TIGR04056">
    <property type="entry name" value="OMP_RagA_SusC"/>
    <property type="match status" value="1"/>
</dbReference>
<dbReference type="InterPro" id="IPR012910">
    <property type="entry name" value="Plug_dom"/>
</dbReference>
<feature type="domain" description="TonB-dependent receptor-like beta-barrel" evidence="11">
    <location>
        <begin position="403"/>
        <end position="949"/>
    </location>
</feature>
<comment type="similarity">
    <text evidence="8 9">Belongs to the TonB-dependent receptor family.</text>
</comment>
<accession>A0A4R5CH70</accession>
<dbReference type="PROSITE" id="PS52016">
    <property type="entry name" value="TONB_DEPENDENT_REC_3"/>
    <property type="match status" value="1"/>
</dbReference>
<dbReference type="InterPro" id="IPR036942">
    <property type="entry name" value="Beta-barrel_TonB_sf"/>
</dbReference>
<dbReference type="Proteomes" id="UP000295479">
    <property type="component" value="Unassembled WGS sequence"/>
</dbReference>
<dbReference type="InterPro" id="IPR023997">
    <property type="entry name" value="TonB-dep_OMP_SusC/RagA_CS"/>
</dbReference>
<keyword evidence="5 9" id="KW-0798">TonB box</keyword>
<dbReference type="Pfam" id="PF07715">
    <property type="entry name" value="Plug"/>
    <property type="match status" value="1"/>
</dbReference>